<evidence type="ECO:0000313" key="2">
    <source>
        <dbReference type="Proteomes" id="UP000823388"/>
    </source>
</evidence>
<dbReference type="AlphaFoldDB" id="A0A8T0WVU2"/>
<protein>
    <submittedName>
        <fullName evidence="1">Uncharacterized protein</fullName>
    </submittedName>
</protein>
<proteinExistence type="predicted"/>
<sequence length="43" mass="4935">MGMAIIDRIADRMFLKTTPRWWIRPFSAADMTGDRIGLTFSST</sequence>
<gene>
    <name evidence="1" type="ORF">PVAP13_1NG200800</name>
</gene>
<accession>A0A8T0WVU2</accession>
<dbReference type="Proteomes" id="UP000823388">
    <property type="component" value="Chromosome 1N"/>
</dbReference>
<comment type="caution">
    <text evidence="1">The sequence shown here is derived from an EMBL/GenBank/DDBJ whole genome shotgun (WGS) entry which is preliminary data.</text>
</comment>
<name>A0A8T0WVU2_PANVG</name>
<keyword evidence="2" id="KW-1185">Reference proteome</keyword>
<reference evidence="1" key="1">
    <citation type="submission" date="2020-05" db="EMBL/GenBank/DDBJ databases">
        <title>WGS assembly of Panicum virgatum.</title>
        <authorList>
            <person name="Lovell J.T."/>
            <person name="Jenkins J."/>
            <person name="Shu S."/>
            <person name="Juenger T.E."/>
            <person name="Schmutz J."/>
        </authorList>
    </citation>
    <scope>NUCLEOTIDE SEQUENCE</scope>
    <source>
        <strain evidence="1">AP13</strain>
    </source>
</reference>
<evidence type="ECO:0000313" key="1">
    <source>
        <dbReference type="EMBL" id="KAG2650397.1"/>
    </source>
</evidence>
<dbReference type="EMBL" id="CM029038">
    <property type="protein sequence ID" value="KAG2650397.1"/>
    <property type="molecule type" value="Genomic_DNA"/>
</dbReference>
<organism evidence="1 2">
    <name type="scientific">Panicum virgatum</name>
    <name type="common">Blackwell switchgrass</name>
    <dbReference type="NCBI Taxonomy" id="38727"/>
    <lineage>
        <taxon>Eukaryota</taxon>
        <taxon>Viridiplantae</taxon>
        <taxon>Streptophyta</taxon>
        <taxon>Embryophyta</taxon>
        <taxon>Tracheophyta</taxon>
        <taxon>Spermatophyta</taxon>
        <taxon>Magnoliopsida</taxon>
        <taxon>Liliopsida</taxon>
        <taxon>Poales</taxon>
        <taxon>Poaceae</taxon>
        <taxon>PACMAD clade</taxon>
        <taxon>Panicoideae</taxon>
        <taxon>Panicodae</taxon>
        <taxon>Paniceae</taxon>
        <taxon>Panicinae</taxon>
        <taxon>Panicum</taxon>
        <taxon>Panicum sect. Hiantes</taxon>
    </lineage>
</organism>